<dbReference type="SUPFAM" id="SSF51905">
    <property type="entry name" value="FAD/NAD(P)-binding domain"/>
    <property type="match status" value="1"/>
</dbReference>
<dbReference type="PRINTS" id="PR00469">
    <property type="entry name" value="PNDRDTASEII"/>
</dbReference>
<comment type="caution">
    <text evidence="5">The sequence shown here is derived from an EMBL/GenBank/DDBJ whole genome shotgun (WGS) entry which is preliminary data.</text>
</comment>
<comment type="catalytic activity">
    <reaction evidence="3">
        <text>[thioredoxin]-dithiol + NADP(+) = [thioredoxin]-disulfide + NADPH + H(+)</text>
        <dbReference type="Rhea" id="RHEA:20345"/>
        <dbReference type="Rhea" id="RHEA-COMP:10698"/>
        <dbReference type="Rhea" id="RHEA-COMP:10700"/>
        <dbReference type="ChEBI" id="CHEBI:15378"/>
        <dbReference type="ChEBI" id="CHEBI:29950"/>
        <dbReference type="ChEBI" id="CHEBI:50058"/>
        <dbReference type="ChEBI" id="CHEBI:57783"/>
        <dbReference type="ChEBI" id="CHEBI:58349"/>
        <dbReference type="EC" id="1.8.1.9"/>
    </reaction>
</comment>
<evidence type="ECO:0000259" key="4">
    <source>
        <dbReference type="Pfam" id="PF07992"/>
    </source>
</evidence>
<name>A0A7W4URN7_9MICO</name>
<dbReference type="EMBL" id="JACHWJ010000007">
    <property type="protein sequence ID" value="MBB2959394.1"/>
    <property type="molecule type" value="Genomic_DNA"/>
</dbReference>
<protein>
    <submittedName>
        <fullName evidence="5">Thioredoxin reductase</fullName>
    </submittedName>
</protein>
<evidence type="ECO:0000313" key="6">
    <source>
        <dbReference type="Proteomes" id="UP000545286"/>
    </source>
</evidence>
<dbReference type="Proteomes" id="UP000545286">
    <property type="component" value="Unassembled WGS sequence"/>
</dbReference>
<organism evidence="5 6">
    <name type="scientific">Pseudoclavibacter helvolus</name>
    <dbReference type="NCBI Taxonomy" id="255205"/>
    <lineage>
        <taxon>Bacteria</taxon>
        <taxon>Bacillati</taxon>
        <taxon>Actinomycetota</taxon>
        <taxon>Actinomycetes</taxon>
        <taxon>Micrococcales</taxon>
        <taxon>Microbacteriaceae</taxon>
        <taxon>Pseudoclavibacter</taxon>
    </lineage>
</organism>
<dbReference type="InterPro" id="IPR023753">
    <property type="entry name" value="FAD/NAD-binding_dom"/>
</dbReference>
<evidence type="ECO:0000256" key="2">
    <source>
        <dbReference type="ARBA" id="ARBA00023002"/>
    </source>
</evidence>
<dbReference type="GO" id="GO:0004791">
    <property type="term" value="F:thioredoxin-disulfide reductase (NADPH) activity"/>
    <property type="evidence" value="ECO:0007669"/>
    <property type="project" value="UniProtKB-EC"/>
</dbReference>
<proteinExistence type="predicted"/>
<dbReference type="PRINTS" id="PR00368">
    <property type="entry name" value="FADPNR"/>
</dbReference>
<keyword evidence="2" id="KW-0560">Oxidoreductase</keyword>
<feature type="domain" description="FAD/NAD(P)-binding" evidence="4">
    <location>
        <begin position="3"/>
        <end position="167"/>
    </location>
</feature>
<dbReference type="Pfam" id="PF07992">
    <property type="entry name" value="Pyr_redox_2"/>
    <property type="match status" value="1"/>
</dbReference>
<gene>
    <name evidence="5" type="ORF">FHX72_003559</name>
</gene>
<evidence type="ECO:0000313" key="5">
    <source>
        <dbReference type="EMBL" id="MBB2959394.1"/>
    </source>
</evidence>
<evidence type="ECO:0000256" key="3">
    <source>
        <dbReference type="ARBA" id="ARBA00048132"/>
    </source>
</evidence>
<dbReference type="Gene3D" id="3.50.50.60">
    <property type="entry name" value="FAD/NAD(P)-binding domain"/>
    <property type="match status" value="2"/>
</dbReference>
<accession>A0A7W4URN7</accession>
<dbReference type="InterPro" id="IPR036188">
    <property type="entry name" value="FAD/NAD-bd_sf"/>
</dbReference>
<sequence length="189" mass="19924">MQDKNVIVVGGGNSAGQAAVHLAKFAKHVTILIRRASLSESMSEYLIRELESTPNVSVAGNSEIADGGGEAALEWVTVRDRVSGEEHRFDIGGLFCMLGARPDCSWLPEGIALDKAGFVLTGRDVPKEAWTAGMPPADLETTLPGVFVAGDVRSGSMKRVASARGEGASSLPLIHTHLAALRAREFGAE</sequence>
<dbReference type="AlphaFoldDB" id="A0A7W4URN7"/>
<dbReference type="PANTHER" id="PTHR48105">
    <property type="entry name" value="THIOREDOXIN REDUCTASE 1-RELATED-RELATED"/>
    <property type="match status" value="1"/>
</dbReference>
<keyword evidence="6" id="KW-1185">Reference proteome</keyword>
<keyword evidence="1" id="KW-0285">Flavoprotein</keyword>
<reference evidence="5 6" key="1">
    <citation type="submission" date="2020-08" db="EMBL/GenBank/DDBJ databases">
        <title>Sequencing the genomes of 1000 actinobacteria strains.</title>
        <authorList>
            <person name="Klenk H.-P."/>
        </authorList>
    </citation>
    <scope>NUCLEOTIDE SEQUENCE [LARGE SCALE GENOMIC DNA]</scope>
    <source>
        <strain evidence="5 6">DSM 20419</strain>
    </source>
</reference>
<dbReference type="InterPro" id="IPR050097">
    <property type="entry name" value="Ferredoxin-NADP_redctase_2"/>
</dbReference>
<evidence type="ECO:0000256" key="1">
    <source>
        <dbReference type="ARBA" id="ARBA00022630"/>
    </source>
</evidence>